<organism evidence="8 9">
    <name type="scientific">Candidatus Bilamarchaeum dharawalense</name>
    <dbReference type="NCBI Taxonomy" id="2885759"/>
    <lineage>
        <taxon>Archaea</taxon>
        <taxon>Candidatus Micrarchaeota</taxon>
        <taxon>Candidatus Micrarchaeia</taxon>
        <taxon>Candidatus Anstonellales</taxon>
        <taxon>Candidatus Bilamarchaeaceae</taxon>
        <taxon>Candidatus Bilamarchaeum</taxon>
    </lineage>
</organism>
<proteinExistence type="inferred from homology"/>
<keyword evidence="4 8" id="KW-0808">Transferase</keyword>
<evidence type="ECO:0000259" key="7">
    <source>
        <dbReference type="PROSITE" id="PS51686"/>
    </source>
</evidence>
<dbReference type="GO" id="GO:0006396">
    <property type="term" value="P:RNA processing"/>
    <property type="evidence" value="ECO:0007669"/>
    <property type="project" value="InterPro"/>
</dbReference>
<dbReference type="InterPro" id="IPR023267">
    <property type="entry name" value="RCMT"/>
</dbReference>
<dbReference type="PANTHER" id="PTHR22807:SF30">
    <property type="entry name" value="28S RRNA (CYTOSINE(4447)-C(5))-METHYLTRANSFERASE-RELATED"/>
    <property type="match status" value="1"/>
</dbReference>
<evidence type="ECO:0000256" key="4">
    <source>
        <dbReference type="ARBA" id="ARBA00022679"/>
    </source>
</evidence>
<evidence type="ECO:0000256" key="3">
    <source>
        <dbReference type="ARBA" id="ARBA00022603"/>
    </source>
</evidence>
<feature type="domain" description="SAM-dependent MTase RsmB/NOP-type" evidence="7">
    <location>
        <begin position="23"/>
        <end position="305"/>
    </location>
</feature>
<gene>
    <name evidence="8" type="ORF">LFW2832_00019</name>
</gene>
<dbReference type="Proteomes" id="UP000789941">
    <property type="component" value="Unassembled WGS sequence"/>
</dbReference>
<dbReference type="EC" id="2.1.1.-" evidence="8"/>
<dbReference type="Gene3D" id="3.30.70.1170">
    <property type="entry name" value="Sun protein, domain 3"/>
    <property type="match status" value="1"/>
</dbReference>
<protein>
    <submittedName>
        <fullName evidence="8">tRNA (Cytosine(49)-C(5))-methyltransferase</fullName>
        <ecNumber evidence="8">2.1.1.-</ecNumber>
    </submittedName>
</protein>
<name>A0A5E4LM18_9ARCH</name>
<keyword evidence="6" id="KW-0694">RNA-binding</keyword>
<dbReference type="PANTHER" id="PTHR22807">
    <property type="entry name" value="NOP2 YEAST -RELATED NOL1/NOP2/FMU SUN DOMAIN-CONTAINING"/>
    <property type="match status" value="1"/>
</dbReference>
<dbReference type="InterPro" id="IPR029063">
    <property type="entry name" value="SAM-dependent_MTases_sf"/>
</dbReference>
<dbReference type="CDD" id="cd02440">
    <property type="entry name" value="AdoMet_MTases"/>
    <property type="match status" value="1"/>
</dbReference>
<comment type="similarity">
    <text evidence="1">Belongs to the class I-like SAM-binding methyltransferase superfamily. RsmB/NOP family.</text>
</comment>
<evidence type="ECO:0000256" key="6">
    <source>
        <dbReference type="ARBA" id="ARBA00022884"/>
    </source>
</evidence>
<dbReference type="InterPro" id="IPR031341">
    <property type="entry name" value="Methyltr_RsmF_N"/>
</dbReference>
<dbReference type="PRINTS" id="PR02008">
    <property type="entry name" value="RCMTFAMILY"/>
</dbReference>
<dbReference type="EMBL" id="CABMJJ010000001">
    <property type="protein sequence ID" value="VVC02469.1"/>
    <property type="molecule type" value="Genomic_DNA"/>
</dbReference>
<comment type="caution">
    <text evidence="8">The sequence shown here is derived from an EMBL/GenBank/DDBJ whole genome shotgun (WGS) entry which is preliminary data.</text>
</comment>
<dbReference type="GO" id="GO:0008173">
    <property type="term" value="F:RNA methyltransferase activity"/>
    <property type="evidence" value="ECO:0007669"/>
    <property type="project" value="InterPro"/>
</dbReference>
<dbReference type="InterPro" id="IPR049560">
    <property type="entry name" value="MeTrfase_RsmB-F_NOP2_cat"/>
</dbReference>
<dbReference type="GO" id="GO:0001510">
    <property type="term" value="P:RNA methylation"/>
    <property type="evidence" value="ECO:0007669"/>
    <property type="project" value="InterPro"/>
</dbReference>
<dbReference type="AlphaFoldDB" id="A0A5E4LM18"/>
<evidence type="ECO:0000256" key="5">
    <source>
        <dbReference type="ARBA" id="ARBA00022691"/>
    </source>
</evidence>
<dbReference type="InterPro" id="IPR018314">
    <property type="entry name" value="RsmB/NOL1/NOP2-like_CS"/>
</dbReference>
<dbReference type="Pfam" id="PF17125">
    <property type="entry name" value="Methyltr_RsmF_N"/>
    <property type="match status" value="1"/>
</dbReference>
<dbReference type="PROSITE" id="PS01153">
    <property type="entry name" value="NOL1_NOP2_SUN"/>
    <property type="match status" value="1"/>
</dbReference>
<keyword evidence="3 8" id="KW-0489">Methyltransferase</keyword>
<evidence type="ECO:0000256" key="2">
    <source>
        <dbReference type="ARBA" id="ARBA00022490"/>
    </source>
</evidence>
<dbReference type="Gene3D" id="3.40.50.150">
    <property type="entry name" value="Vaccinia Virus protein VP39"/>
    <property type="match status" value="1"/>
</dbReference>
<reference evidence="8 9" key="1">
    <citation type="submission" date="2019-08" db="EMBL/GenBank/DDBJ databases">
        <authorList>
            <person name="Vazquez-Campos X."/>
        </authorList>
    </citation>
    <scope>NUCLEOTIDE SEQUENCE [LARGE SCALE GENOMIC DNA]</scope>
    <source>
        <strain evidence="8">LFW-283_2</strain>
    </source>
</reference>
<dbReference type="GO" id="GO:0008757">
    <property type="term" value="F:S-adenosylmethionine-dependent methyltransferase activity"/>
    <property type="evidence" value="ECO:0007669"/>
    <property type="project" value="InterPro"/>
</dbReference>
<accession>A0A5E4LM18</accession>
<dbReference type="InterPro" id="IPR001678">
    <property type="entry name" value="MeTrfase_RsmB-F_NOP2_dom"/>
</dbReference>
<dbReference type="SUPFAM" id="SSF53335">
    <property type="entry name" value="S-adenosyl-L-methionine-dependent methyltransferases"/>
    <property type="match status" value="1"/>
</dbReference>
<keyword evidence="5" id="KW-0949">S-adenosyl-L-methionine</keyword>
<dbReference type="InterPro" id="IPR011023">
    <property type="entry name" value="Nop2p"/>
</dbReference>
<evidence type="ECO:0000256" key="1">
    <source>
        <dbReference type="ARBA" id="ARBA00007494"/>
    </source>
</evidence>
<dbReference type="PROSITE" id="PS51686">
    <property type="entry name" value="SAM_MT_RSMB_NOP"/>
    <property type="match status" value="1"/>
</dbReference>
<sequence>MDSIIPEKFKERYCQLVDDPDKFLSTLMQYTPRSFRVNRLKATVDEIKERFDEYGIAIKQMSWYGDAFVSENPEIGATLEHFLGMIYIQEIVSMLPPVIMQKELKQAKFVLDGCAAPGSKTTQMAAIMQNNGTIIANDLAYGRIRALKFNIEKTGTLNTIITNRDLRTFPNYQFDAILLDAPCSAEGTMRKNMEVFSTWNEREIQKQCRVQKPLILKAFDLLAPGGVMVYSTCTFAPEENEGVVDWLLKNRPNAKLEKIAIDGFKLSSAIEEWNGEKFDSEITKTARVWPHHNDTGGFFLARVTK</sequence>
<keyword evidence="2" id="KW-0963">Cytoplasm</keyword>
<dbReference type="GO" id="GO:0003723">
    <property type="term" value="F:RNA binding"/>
    <property type="evidence" value="ECO:0007669"/>
    <property type="project" value="UniProtKB-KW"/>
</dbReference>
<dbReference type="NCBIfam" id="TIGR00446">
    <property type="entry name" value="nop2p"/>
    <property type="match status" value="1"/>
</dbReference>
<evidence type="ECO:0000313" key="8">
    <source>
        <dbReference type="EMBL" id="VVC02469.1"/>
    </source>
</evidence>
<evidence type="ECO:0000313" key="9">
    <source>
        <dbReference type="Proteomes" id="UP000789941"/>
    </source>
</evidence>
<dbReference type="Pfam" id="PF01189">
    <property type="entry name" value="Methyltr_RsmB-F"/>
    <property type="match status" value="1"/>
</dbReference>